<protein>
    <submittedName>
        <fullName evidence="2">Uncharacterized protein</fullName>
    </submittedName>
</protein>
<reference evidence="2" key="1">
    <citation type="journal article" date="2020" name="Stud. Mycol.">
        <title>101 Dothideomycetes genomes: a test case for predicting lifestyles and emergence of pathogens.</title>
        <authorList>
            <person name="Haridas S."/>
            <person name="Albert R."/>
            <person name="Binder M."/>
            <person name="Bloem J."/>
            <person name="Labutti K."/>
            <person name="Salamov A."/>
            <person name="Andreopoulos B."/>
            <person name="Baker S."/>
            <person name="Barry K."/>
            <person name="Bills G."/>
            <person name="Bluhm B."/>
            <person name="Cannon C."/>
            <person name="Castanera R."/>
            <person name="Culley D."/>
            <person name="Daum C."/>
            <person name="Ezra D."/>
            <person name="Gonzalez J."/>
            <person name="Henrissat B."/>
            <person name="Kuo A."/>
            <person name="Liang C."/>
            <person name="Lipzen A."/>
            <person name="Lutzoni F."/>
            <person name="Magnuson J."/>
            <person name="Mondo S."/>
            <person name="Nolan M."/>
            <person name="Ohm R."/>
            <person name="Pangilinan J."/>
            <person name="Park H.-J."/>
            <person name="Ramirez L."/>
            <person name="Alfaro M."/>
            <person name="Sun H."/>
            <person name="Tritt A."/>
            <person name="Yoshinaga Y."/>
            <person name="Zwiers L.-H."/>
            <person name="Turgeon B."/>
            <person name="Goodwin S."/>
            <person name="Spatafora J."/>
            <person name="Crous P."/>
            <person name="Grigoriev I."/>
        </authorList>
    </citation>
    <scope>NUCLEOTIDE SEQUENCE</scope>
    <source>
        <strain evidence="2">CBS 161.51</strain>
    </source>
</reference>
<keyword evidence="3" id="KW-1185">Reference proteome</keyword>
<feature type="compositionally biased region" description="Basic and acidic residues" evidence="1">
    <location>
        <begin position="258"/>
        <end position="275"/>
    </location>
</feature>
<feature type="region of interest" description="Disordered" evidence="1">
    <location>
        <begin position="241"/>
        <end position="328"/>
    </location>
</feature>
<accession>A0A6A5T3M2</accession>
<proteinExistence type="predicted"/>
<feature type="region of interest" description="Disordered" evidence="1">
    <location>
        <begin position="826"/>
        <end position="956"/>
    </location>
</feature>
<organism evidence="2 3">
    <name type="scientific">Clathrospora elynae</name>
    <dbReference type="NCBI Taxonomy" id="706981"/>
    <lineage>
        <taxon>Eukaryota</taxon>
        <taxon>Fungi</taxon>
        <taxon>Dikarya</taxon>
        <taxon>Ascomycota</taxon>
        <taxon>Pezizomycotina</taxon>
        <taxon>Dothideomycetes</taxon>
        <taxon>Pleosporomycetidae</taxon>
        <taxon>Pleosporales</taxon>
        <taxon>Diademaceae</taxon>
        <taxon>Clathrospora</taxon>
    </lineage>
</organism>
<dbReference type="OrthoDB" id="5244050at2759"/>
<name>A0A6A5T3M2_9PLEO</name>
<feature type="region of interest" description="Disordered" evidence="1">
    <location>
        <begin position="459"/>
        <end position="494"/>
    </location>
</feature>
<feature type="compositionally biased region" description="Polar residues" evidence="1">
    <location>
        <begin position="286"/>
        <end position="312"/>
    </location>
</feature>
<feature type="compositionally biased region" description="Polar residues" evidence="1">
    <location>
        <begin position="111"/>
        <end position="126"/>
    </location>
</feature>
<sequence length="970" mass="106628">MAARKRGRDDSMNHGMLRAAGYTCGLLLLTQGKRYFTSSSSHRANIRDSGPKAASHGAKPLFSFPLPRRLRNKVDDDARATPSISSLPPVPEWPSRREESTSKAHRVLGTSDASYRSASRQTSIPTSPGYMSITVSEPSFGSQMDDKRSATATEYGGYPKRPGLSTRPSSNILGRPYTGEDRRSSDRSSVSHRLHLQTSSSTLRSHYDAKNSPLAISQQTSDSAVRDRALRRGQPPVLVDYTHSGHDVSPLSPTFQNEPKETKEFRRNKPARLDLSKLFPKPRDGGSQNHGNTLLSPNKMVNSPNAMSSTSEYFPHPMTREPTPQVGGDLKLKITKRDHEPALPSPPSLVPKFKRVEYGSAKVHVRRPRKGVQHWFDAFDEDSDEAPEVSTVPLYASKAVRLNGTQTLPQTAPGARFVPEQRLQHTTPAYRSDTFTLEDIVDITHLTSPSQYSLGTHYSVASSKTKEPKTNRQNSSVLSFSSSEDELDGDSRPRKVSVCKSFDVNDYTGEIVIGQAQAYEVRPHRRTTSTRSTSTNAATIDIMYTPEPPYPPYHYSRNSTYSRRSSHVRQPSVIPEDEDFRPKTAVNISLSPSTQSLVSARTLASASQQDGSHKMMAVTAEEEALLEMMRKKRAAMTNGTSQVDRTNIEHDTRQQITVEASQPTRRTSAFLSMKSQETSPVRDPKAPAISLSPLLLPPRGRPVKAIQEGNVALNYLRDSSASDNWSDRRDSSIGRDRFPHYLPTPSEFSPLDPFPLQLSTPPASITSPNTIDHPSPLPSPITPGLSIGDAGVAVKVANSDTSNDLEDMPALDNSLISGLSKRTETISSREIDSRQRRRTASSDTELAFPTPPSSTGIKDLAPVSEASSRTPSIAEPPVPKLPRKNARHISELALANSVKSRSRQSSIHSTTSRTSLYSQASSYLSGTDKMRPRHMSPGHSVKSNRRPVPDDRDSVSDDVLAAWNSLGGTY</sequence>
<gene>
    <name evidence="2" type="ORF">EJ02DRAFT_500846</name>
</gene>
<feature type="region of interest" description="Disordered" evidence="1">
    <location>
        <begin position="42"/>
        <end position="62"/>
    </location>
</feature>
<feature type="compositionally biased region" description="Polar residues" evidence="1">
    <location>
        <begin position="897"/>
        <end position="925"/>
    </location>
</feature>
<dbReference type="EMBL" id="ML976010">
    <property type="protein sequence ID" value="KAF1945346.1"/>
    <property type="molecule type" value="Genomic_DNA"/>
</dbReference>
<dbReference type="Proteomes" id="UP000800038">
    <property type="component" value="Unassembled WGS sequence"/>
</dbReference>
<feature type="region of interest" description="Disordered" evidence="1">
    <location>
        <begin position="75"/>
        <end position="227"/>
    </location>
</feature>
<dbReference type="AlphaFoldDB" id="A0A6A5T3M2"/>
<feature type="compositionally biased region" description="Polar residues" evidence="1">
    <location>
        <begin position="133"/>
        <end position="142"/>
    </location>
</feature>
<feature type="compositionally biased region" description="Polar residues" evidence="1">
    <location>
        <begin position="214"/>
        <end position="223"/>
    </location>
</feature>
<evidence type="ECO:0000313" key="2">
    <source>
        <dbReference type="EMBL" id="KAF1945346.1"/>
    </source>
</evidence>
<evidence type="ECO:0000313" key="3">
    <source>
        <dbReference type="Proteomes" id="UP000800038"/>
    </source>
</evidence>
<evidence type="ECO:0000256" key="1">
    <source>
        <dbReference type="SAM" id="MobiDB-lite"/>
    </source>
</evidence>